<keyword evidence="1" id="KW-0472">Membrane</keyword>
<dbReference type="EMBL" id="CP006935">
    <property type="protein sequence ID" value="AHC40604.1"/>
    <property type="molecule type" value="Genomic_DNA"/>
</dbReference>
<feature type="transmembrane region" description="Helical" evidence="1">
    <location>
        <begin position="12"/>
        <end position="33"/>
    </location>
</feature>
<evidence type="ECO:0000256" key="1">
    <source>
        <dbReference type="SAM" id="Phobius"/>
    </source>
</evidence>
<keyword evidence="3" id="KW-1185">Reference proteome</keyword>
<keyword evidence="1" id="KW-1133">Transmembrane helix</keyword>
<gene>
    <name evidence="2" type="ORF">OVS_04385</name>
</gene>
<keyword evidence="1" id="KW-0812">Transmembrane</keyword>
<accession>A0ABM5P2B3</accession>
<dbReference type="RefSeq" id="WP_024071633.1">
    <property type="nucleotide sequence ID" value="NC_023062.1"/>
</dbReference>
<name>A0ABM5P2B3_9MOLU</name>
<protein>
    <submittedName>
        <fullName evidence="2">Uncharacterized protein</fullName>
    </submittedName>
</protein>
<evidence type="ECO:0000313" key="3">
    <source>
        <dbReference type="Proteomes" id="UP000018745"/>
    </source>
</evidence>
<dbReference type="Proteomes" id="UP000018745">
    <property type="component" value="Chromosome"/>
</dbReference>
<proteinExistence type="predicted"/>
<reference evidence="2 3" key="1">
    <citation type="journal article" date="2014" name="Genome Announc.">
        <title>Complete Genome Sequence of Mycoplasma ovis Strain Michigan, a Hemoplasma of Sheep with Two Distinct 16S rRNA Genes.</title>
        <authorList>
            <person name="Deshuillers P.L."/>
            <person name="Santos A.P."/>
            <person name="do Nascimento N.C."/>
            <person name="Hampel J.A."/>
            <person name="Bergin I.L."/>
            <person name="Dyson M.C."/>
            <person name="Messick J.B."/>
        </authorList>
    </citation>
    <scope>NUCLEOTIDE SEQUENCE [LARGE SCALE GENOMIC DNA]</scope>
    <source>
        <strain evidence="2 3">Michigan</strain>
    </source>
</reference>
<evidence type="ECO:0000313" key="2">
    <source>
        <dbReference type="EMBL" id="AHC40604.1"/>
    </source>
</evidence>
<organism evidence="2 3">
    <name type="scientific">Mycoplasma ovis str. Michigan</name>
    <dbReference type="NCBI Taxonomy" id="1415773"/>
    <lineage>
        <taxon>Bacteria</taxon>
        <taxon>Bacillati</taxon>
        <taxon>Mycoplasmatota</taxon>
        <taxon>Mollicutes</taxon>
        <taxon>Mycoplasmataceae</taxon>
        <taxon>Mycoplasma</taxon>
    </lineage>
</organism>
<sequence>MDLILYRNRFHLFNIFSVIWLGVSLIPLSIIGIDINGTTGRSRITIKRYIYPRFVLGSDENGRELSIEAKGLLDKKGTNVLIPFSSIKMQWGYRRLGEYDTLISTCKTGEFYVAVHDWDKWYRLDNVKRITLSQDICSGNLKDGAKFIDMKFKKKENNGNEGEKDISKLKLTLNKCNFQWEDKNQNGVTGQRALKMICEGEINESMGRVTNGNGEYKEGDVVLTLGEEDYKLEYKPTKKTNK</sequence>